<dbReference type="Proteomes" id="UP001302494">
    <property type="component" value="Chromosome"/>
</dbReference>
<dbReference type="SUPFAM" id="SSF48452">
    <property type="entry name" value="TPR-like"/>
    <property type="match status" value="1"/>
</dbReference>
<gene>
    <name evidence="3" type="ORF">PQG83_01360</name>
</gene>
<evidence type="ECO:0000313" key="4">
    <source>
        <dbReference type="Proteomes" id="UP001302494"/>
    </source>
</evidence>
<sequence>MKVCVGVYFVMMAAGGCASDKPAPLTALAPPSNVDTQVLQVMTEGKRLFDEGRWEAARQQFQVAVQQQADLAEAHYNLALCMDKMGDQAGAKKHFIEAANLAPGHKVIWNSPPLRRYGNVPDAPAQATSAPVMPGFGGGATPGGGGRGF</sequence>
<dbReference type="InterPro" id="IPR019734">
    <property type="entry name" value="TPR_rpt"/>
</dbReference>
<evidence type="ECO:0000256" key="2">
    <source>
        <dbReference type="SAM" id="MobiDB-lite"/>
    </source>
</evidence>
<proteinExistence type="predicted"/>
<dbReference type="PROSITE" id="PS51257">
    <property type="entry name" value="PROKAR_LIPOPROTEIN"/>
    <property type="match status" value="1"/>
</dbReference>
<feature type="compositionally biased region" description="Gly residues" evidence="2">
    <location>
        <begin position="135"/>
        <end position="149"/>
    </location>
</feature>
<protein>
    <submittedName>
        <fullName evidence="3">Tetratricopeptide repeat protein</fullName>
    </submittedName>
</protein>
<keyword evidence="1" id="KW-0802">TPR repeat</keyword>
<dbReference type="PROSITE" id="PS50005">
    <property type="entry name" value="TPR"/>
    <property type="match status" value="1"/>
</dbReference>
<accession>A0AA96GLC7</accession>
<name>A0AA96GLC7_9BACT</name>
<evidence type="ECO:0000256" key="1">
    <source>
        <dbReference type="PROSITE-ProRule" id="PRU00339"/>
    </source>
</evidence>
<dbReference type="AlphaFoldDB" id="A0AA96GLC7"/>
<keyword evidence="4" id="KW-1185">Reference proteome</keyword>
<feature type="repeat" description="TPR" evidence="1">
    <location>
        <begin position="72"/>
        <end position="105"/>
    </location>
</feature>
<dbReference type="Pfam" id="PF13414">
    <property type="entry name" value="TPR_11"/>
    <property type="match status" value="1"/>
</dbReference>
<organism evidence="3 4">
    <name type="scientific">Candidatus Nitrospira neomarina</name>
    <dbReference type="NCBI Taxonomy" id="3020899"/>
    <lineage>
        <taxon>Bacteria</taxon>
        <taxon>Pseudomonadati</taxon>
        <taxon>Nitrospirota</taxon>
        <taxon>Nitrospiria</taxon>
        <taxon>Nitrospirales</taxon>
        <taxon>Nitrospiraceae</taxon>
        <taxon>Nitrospira</taxon>
    </lineage>
</organism>
<reference evidence="3 4" key="1">
    <citation type="submission" date="2023-01" db="EMBL/GenBank/DDBJ databases">
        <title>Cultivation and genomic characterization of new, ubiquitous marine nitrite-oxidizing bacteria from the Nitrospirales.</title>
        <authorList>
            <person name="Mueller A.J."/>
            <person name="Daebeler A."/>
            <person name="Herbold C.W."/>
            <person name="Kirkegaard R.H."/>
            <person name="Daims H."/>
        </authorList>
    </citation>
    <scope>NUCLEOTIDE SEQUENCE [LARGE SCALE GENOMIC DNA]</scope>
    <source>
        <strain evidence="3 4">DK</strain>
    </source>
</reference>
<feature type="region of interest" description="Disordered" evidence="2">
    <location>
        <begin position="128"/>
        <end position="149"/>
    </location>
</feature>
<dbReference type="RefSeq" id="WP_312745893.1">
    <property type="nucleotide sequence ID" value="NZ_CP116968.1"/>
</dbReference>
<evidence type="ECO:0000313" key="3">
    <source>
        <dbReference type="EMBL" id="WNM62420.1"/>
    </source>
</evidence>
<dbReference type="EMBL" id="CP116968">
    <property type="protein sequence ID" value="WNM62420.1"/>
    <property type="molecule type" value="Genomic_DNA"/>
</dbReference>
<dbReference type="Gene3D" id="1.25.40.10">
    <property type="entry name" value="Tetratricopeptide repeat domain"/>
    <property type="match status" value="1"/>
</dbReference>
<dbReference type="KEGG" id="nneo:PQG83_01360"/>
<dbReference type="InterPro" id="IPR011990">
    <property type="entry name" value="TPR-like_helical_dom_sf"/>
</dbReference>